<gene>
    <name evidence="2" type="ORF">PILCRDRAFT_6908</name>
</gene>
<dbReference type="EMBL" id="KN832990">
    <property type="protein sequence ID" value="KIM83474.1"/>
    <property type="molecule type" value="Genomic_DNA"/>
</dbReference>
<evidence type="ECO:0000256" key="1">
    <source>
        <dbReference type="SAM" id="SignalP"/>
    </source>
</evidence>
<feature type="signal peptide" evidence="1">
    <location>
        <begin position="1"/>
        <end position="22"/>
    </location>
</feature>
<dbReference type="Proteomes" id="UP000054166">
    <property type="component" value="Unassembled WGS sequence"/>
</dbReference>
<evidence type="ECO:0000313" key="3">
    <source>
        <dbReference type="Proteomes" id="UP000054166"/>
    </source>
</evidence>
<protein>
    <submittedName>
        <fullName evidence="2">Uncharacterized protein</fullName>
    </submittedName>
</protein>
<evidence type="ECO:0000313" key="2">
    <source>
        <dbReference type="EMBL" id="KIM83474.1"/>
    </source>
</evidence>
<keyword evidence="3" id="KW-1185">Reference proteome</keyword>
<dbReference type="AlphaFoldDB" id="A0A0C3FVI0"/>
<organism evidence="2 3">
    <name type="scientific">Piloderma croceum (strain F 1598)</name>
    <dbReference type="NCBI Taxonomy" id="765440"/>
    <lineage>
        <taxon>Eukaryota</taxon>
        <taxon>Fungi</taxon>
        <taxon>Dikarya</taxon>
        <taxon>Basidiomycota</taxon>
        <taxon>Agaricomycotina</taxon>
        <taxon>Agaricomycetes</taxon>
        <taxon>Agaricomycetidae</taxon>
        <taxon>Atheliales</taxon>
        <taxon>Atheliaceae</taxon>
        <taxon>Piloderma</taxon>
    </lineage>
</organism>
<dbReference type="HOGENOM" id="CLU_2923495_0_0_1"/>
<proteinExistence type="predicted"/>
<dbReference type="InParanoid" id="A0A0C3FVI0"/>
<name>A0A0C3FVI0_PILCF</name>
<reference evidence="3" key="2">
    <citation type="submission" date="2015-01" db="EMBL/GenBank/DDBJ databases">
        <title>Evolutionary Origins and Diversification of the Mycorrhizal Mutualists.</title>
        <authorList>
            <consortium name="DOE Joint Genome Institute"/>
            <consortium name="Mycorrhizal Genomics Consortium"/>
            <person name="Kohler A."/>
            <person name="Kuo A."/>
            <person name="Nagy L.G."/>
            <person name="Floudas D."/>
            <person name="Copeland A."/>
            <person name="Barry K.W."/>
            <person name="Cichocki N."/>
            <person name="Veneault-Fourrey C."/>
            <person name="LaButti K."/>
            <person name="Lindquist E.A."/>
            <person name="Lipzen A."/>
            <person name="Lundell T."/>
            <person name="Morin E."/>
            <person name="Murat C."/>
            <person name="Riley R."/>
            <person name="Ohm R."/>
            <person name="Sun H."/>
            <person name="Tunlid A."/>
            <person name="Henrissat B."/>
            <person name="Grigoriev I.V."/>
            <person name="Hibbett D.S."/>
            <person name="Martin F."/>
        </authorList>
    </citation>
    <scope>NUCLEOTIDE SEQUENCE [LARGE SCALE GENOMIC DNA]</scope>
    <source>
        <strain evidence="3">F 1598</strain>
    </source>
</reference>
<sequence>MRFNLSLVTLLLYALNAQPVTSAAVRARDDTLVKRIGNPAIPNYRKWAYSDLETETK</sequence>
<feature type="chain" id="PRO_5002177428" evidence="1">
    <location>
        <begin position="23"/>
        <end position="57"/>
    </location>
</feature>
<reference evidence="2 3" key="1">
    <citation type="submission" date="2014-04" db="EMBL/GenBank/DDBJ databases">
        <authorList>
            <consortium name="DOE Joint Genome Institute"/>
            <person name="Kuo A."/>
            <person name="Tarkka M."/>
            <person name="Buscot F."/>
            <person name="Kohler A."/>
            <person name="Nagy L.G."/>
            <person name="Floudas D."/>
            <person name="Copeland A."/>
            <person name="Barry K.W."/>
            <person name="Cichocki N."/>
            <person name="Veneault-Fourrey C."/>
            <person name="LaButti K."/>
            <person name="Lindquist E.A."/>
            <person name="Lipzen A."/>
            <person name="Lundell T."/>
            <person name="Morin E."/>
            <person name="Murat C."/>
            <person name="Sun H."/>
            <person name="Tunlid A."/>
            <person name="Henrissat B."/>
            <person name="Grigoriev I.V."/>
            <person name="Hibbett D.S."/>
            <person name="Martin F."/>
            <person name="Nordberg H.P."/>
            <person name="Cantor M.N."/>
            <person name="Hua S.X."/>
        </authorList>
    </citation>
    <scope>NUCLEOTIDE SEQUENCE [LARGE SCALE GENOMIC DNA]</scope>
    <source>
        <strain evidence="2 3">F 1598</strain>
    </source>
</reference>
<accession>A0A0C3FVI0</accession>
<keyword evidence="1" id="KW-0732">Signal</keyword>